<accession>A0A2X2CHF7</accession>
<evidence type="ECO:0000313" key="2">
    <source>
        <dbReference type="Proteomes" id="UP000250443"/>
    </source>
</evidence>
<name>A0A2X2CHF7_PSELU</name>
<protein>
    <recommendedName>
        <fullName evidence="3">DUF2622 domain-containing protein</fullName>
    </recommendedName>
</protein>
<dbReference type="EMBL" id="UAUF01000012">
    <property type="protein sequence ID" value="SPZ07597.1"/>
    <property type="molecule type" value="Genomic_DNA"/>
</dbReference>
<dbReference type="AlphaFoldDB" id="A0A2X2CHF7"/>
<evidence type="ECO:0000313" key="1">
    <source>
        <dbReference type="EMBL" id="SPZ07597.1"/>
    </source>
</evidence>
<organism evidence="1 2">
    <name type="scientific">Pseudomonas luteola</name>
    <dbReference type="NCBI Taxonomy" id="47886"/>
    <lineage>
        <taxon>Bacteria</taxon>
        <taxon>Pseudomonadati</taxon>
        <taxon>Pseudomonadota</taxon>
        <taxon>Gammaproteobacteria</taxon>
        <taxon>Pseudomonadales</taxon>
        <taxon>Pseudomonadaceae</taxon>
        <taxon>Pseudomonas</taxon>
    </lineage>
</organism>
<dbReference type="RefSeq" id="WP_112297822.1">
    <property type="nucleotide sequence ID" value="NZ_UAUF01000012.1"/>
</dbReference>
<evidence type="ECO:0008006" key="3">
    <source>
        <dbReference type="Google" id="ProtNLM"/>
    </source>
</evidence>
<reference evidence="1 2" key="1">
    <citation type="submission" date="2018-06" db="EMBL/GenBank/DDBJ databases">
        <authorList>
            <consortium name="Pathogen Informatics"/>
            <person name="Doyle S."/>
        </authorList>
    </citation>
    <scope>NUCLEOTIDE SEQUENCE [LARGE SCALE GENOMIC DNA]</scope>
    <source>
        <strain evidence="1 2">NCTC11842</strain>
    </source>
</reference>
<proteinExistence type="predicted"/>
<sequence>MANYLVRVELFRANGEDYNDLHEKMAVLGLDRKVLFSDGKYYKLPIGTYFGSSNLEPGSLRDAVRSAADPLSSPRDASIFVCKSEDWSAFLYED</sequence>
<dbReference type="Proteomes" id="UP000250443">
    <property type="component" value="Unassembled WGS sequence"/>
</dbReference>
<gene>
    <name evidence="1" type="ORF">NCTC11842_02402</name>
</gene>